<dbReference type="KEGG" id="pbj:VN24_09860"/>
<reference evidence="3 4" key="1">
    <citation type="journal article" date="2015" name="J. Biotechnol.">
        <title>Complete genome sequence of Paenibacillus beijingensis 7188(T) (=DSM 24997(T)), a novel rhizobacterium from jujube garden soil.</title>
        <authorList>
            <person name="Kwak Y."/>
            <person name="Shin J.H."/>
        </authorList>
    </citation>
    <scope>NUCLEOTIDE SEQUENCE [LARGE SCALE GENOMIC DNA]</scope>
    <source>
        <strain evidence="3 4">DSM 24997</strain>
    </source>
</reference>
<dbReference type="InterPro" id="IPR052529">
    <property type="entry name" value="Bact_Transport_Assoc"/>
</dbReference>
<dbReference type="OrthoDB" id="9807744at2"/>
<dbReference type="HOGENOM" id="CLU_039610_0_1_9"/>
<reference evidence="4" key="2">
    <citation type="submission" date="2015-03" db="EMBL/GenBank/DDBJ databases">
        <title>Genome sequence of Paenibacillus beijingensis strain DSM 24997T.</title>
        <authorList>
            <person name="Kwak Y."/>
            <person name="Shin J.-H."/>
        </authorList>
    </citation>
    <scope>NUCLEOTIDE SEQUENCE [LARGE SCALE GENOMIC DNA]</scope>
    <source>
        <strain evidence="4">DSM 24997</strain>
    </source>
</reference>
<evidence type="ECO:0000313" key="3">
    <source>
        <dbReference type="EMBL" id="AJY74839.1"/>
    </source>
</evidence>
<feature type="transmembrane region" description="Helical" evidence="1">
    <location>
        <begin position="61"/>
        <end position="87"/>
    </location>
</feature>
<feature type="transmembrane region" description="Helical" evidence="1">
    <location>
        <begin position="355"/>
        <end position="376"/>
    </location>
</feature>
<dbReference type="PANTHER" id="PTHR30590:SF3">
    <property type="entry name" value="HYPOTHETICAL MEMBRANE SPANNING PROTEIN"/>
    <property type="match status" value="1"/>
</dbReference>
<proteinExistence type="predicted"/>
<evidence type="ECO:0000256" key="1">
    <source>
        <dbReference type="SAM" id="Phobius"/>
    </source>
</evidence>
<evidence type="ECO:0000313" key="4">
    <source>
        <dbReference type="Proteomes" id="UP000032633"/>
    </source>
</evidence>
<evidence type="ECO:0000259" key="2">
    <source>
        <dbReference type="Pfam" id="PF04235"/>
    </source>
</evidence>
<feature type="transmembrane region" description="Helical" evidence="1">
    <location>
        <begin position="21"/>
        <end position="41"/>
    </location>
</feature>
<dbReference type="PATRIC" id="fig|1126833.4.peg.2177"/>
<feature type="transmembrane region" description="Helical" evidence="1">
    <location>
        <begin position="145"/>
        <end position="165"/>
    </location>
</feature>
<feature type="transmembrane region" description="Helical" evidence="1">
    <location>
        <begin position="123"/>
        <end position="138"/>
    </location>
</feature>
<feature type="domain" description="DUF418" evidence="2">
    <location>
        <begin position="235"/>
        <end position="395"/>
    </location>
</feature>
<dbReference type="RefSeq" id="WP_045670272.1">
    <property type="nucleotide sequence ID" value="NZ_CP011058.1"/>
</dbReference>
<dbReference type="Pfam" id="PF04235">
    <property type="entry name" value="DUF418"/>
    <property type="match status" value="1"/>
</dbReference>
<dbReference type="AlphaFoldDB" id="A0A0D5NHI1"/>
<dbReference type="Proteomes" id="UP000032633">
    <property type="component" value="Chromosome"/>
</dbReference>
<dbReference type="PANTHER" id="PTHR30590">
    <property type="entry name" value="INNER MEMBRANE PROTEIN"/>
    <property type="match status" value="1"/>
</dbReference>
<gene>
    <name evidence="3" type="ORF">VN24_09860</name>
</gene>
<dbReference type="InterPro" id="IPR007349">
    <property type="entry name" value="DUF418"/>
</dbReference>
<feature type="transmembrane region" description="Helical" evidence="1">
    <location>
        <begin position="255"/>
        <end position="276"/>
    </location>
</feature>
<keyword evidence="1" id="KW-0472">Membrane</keyword>
<dbReference type="EMBL" id="CP011058">
    <property type="protein sequence ID" value="AJY74839.1"/>
    <property type="molecule type" value="Genomic_DNA"/>
</dbReference>
<keyword evidence="4" id="KW-1185">Reference proteome</keyword>
<organism evidence="3 4">
    <name type="scientific">Paenibacillus beijingensis</name>
    <dbReference type="NCBI Taxonomy" id="1126833"/>
    <lineage>
        <taxon>Bacteria</taxon>
        <taxon>Bacillati</taxon>
        <taxon>Bacillota</taxon>
        <taxon>Bacilli</taxon>
        <taxon>Bacillales</taxon>
        <taxon>Paenibacillaceae</taxon>
        <taxon>Paenibacillus</taxon>
    </lineage>
</organism>
<protein>
    <recommendedName>
        <fullName evidence="2">DUF418 domain-containing protein</fullName>
    </recommendedName>
</protein>
<keyword evidence="1" id="KW-1133">Transmembrane helix</keyword>
<accession>A0A0D5NHI1</accession>
<feature type="transmembrane region" description="Helical" evidence="1">
    <location>
        <begin position="288"/>
        <end position="309"/>
    </location>
</feature>
<feature type="transmembrane region" description="Helical" evidence="1">
    <location>
        <begin position="219"/>
        <end position="235"/>
    </location>
</feature>
<feature type="transmembrane region" description="Helical" evidence="1">
    <location>
        <begin position="329"/>
        <end position="349"/>
    </location>
</feature>
<name>A0A0D5NHI1_9BACL</name>
<feature type="transmembrane region" description="Helical" evidence="1">
    <location>
        <begin position="99"/>
        <end position="117"/>
    </location>
</feature>
<keyword evidence="1" id="KW-0812">Transmembrane</keyword>
<sequence>MKLLPASSAERISTIDILRGLAVFGIFFVNILYMSTTSVYFERSGVVPAGESAVNQGVKLVIELFLSGKCYPILAFLFGVGFFILLSRAEQKGMRIYSFFLKRMLILYLIGAAHMLFFYGGDILRTYGLLGCLLLLFYRRKERTVLRWAISILIVFLLMFSLSFLQPAADLKESQSKNYTAAQQDSAAAIVAYQSGNYREWLAFHLNEDVLPALAMEPITYPSTFGMMLLGFYGGRIRLFQRIAEFIPLLRKIRIISGLISLLVTALLAMARLKAIDFGVYETTAAQYLIYGFGIFLSLYYMSTILLALQKPFVKKLLHPFQYAGRMTLTNYLLQSVISIVVFAGFGLYLKLNLVMVVGYCFVVILAEIGFSRWWMSRFPFGPMEWVWRRLTYGKLEQAAKASISGLKIGH</sequence>